<comment type="similarity">
    <text evidence="9">Belongs to the MntA antitoxin family.</text>
</comment>
<gene>
    <name evidence="11" type="ORF">EV674_12363</name>
</gene>
<dbReference type="InterPro" id="IPR043519">
    <property type="entry name" value="NT_sf"/>
</dbReference>
<dbReference type="PANTHER" id="PTHR33571:SF12">
    <property type="entry name" value="BSL3053 PROTEIN"/>
    <property type="match status" value="1"/>
</dbReference>
<evidence type="ECO:0000256" key="9">
    <source>
        <dbReference type="ARBA" id="ARBA00038276"/>
    </source>
</evidence>
<keyword evidence="4" id="KW-0548">Nucleotidyltransferase</keyword>
<sequence length="96" mass="10311">MKPSEALALHRAAIRRVVESHRARNARVFGSVVRGQDADGSDLDLLIDPTPDTTLMDVAAIQVELQGLLGVSVDVLTPRALPDAFRSRVLSEAVPV</sequence>
<evidence type="ECO:0000256" key="5">
    <source>
        <dbReference type="ARBA" id="ARBA00022723"/>
    </source>
</evidence>
<dbReference type="RefSeq" id="WP_119013621.1">
    <property type="nucleotide sequence ID" value="NZ_QXNC01000020.1"/>
</dbReference>
<name>A0A4R2N505_9BURK</name>
<evidence type="ECO:0000256" key="6">
    <source>
        <dbReference type="ARBA" id="ARBA00022741"/>
    </source>
</evidence>
<dbReference type="AlphaFoldDB" id="A0A4R2N505"/>
<keyword evidence="2" id="KW-1277">Toxin-antitoxin system</keyword>
<keyword evidence="8" id="KW-0460">Magnesium</keyword>
<protein>
    <recommendedName>
        <fullName evidence="10">Polymerase nucleotidyl transferase domain-containing protein</fullName>
    </recommendedName>
</protein>
<evidence type="ECO:0000256" key="4">
    <source>
        <dbReference type="ARBA" id="ARBA00022695"/>
    </source>
</evidence>
<dbReference type="Gene3D" id="3.30.460.10">
    <property type="entry name" value="Beta Polymerase, domain 2"/>
    <property type="match status" value="1"/>
</dbReference>
<dbReference type="SUPFAM" id="SSF81301">
    <property type="entry name" value="Nucleotidyltransferase"/>
    <property type="match status" value="1"/>
</dbReference>
<dbReference type="EMBL" id="SLXH01000023">
    <property type="protein sequence ID" value="TCP15871.1"/>
    <property type="molecule type" value="Genomic_DNA"/>
</dbReference>
<feature type="domain" description="Polymerase nucleotidyl transferase" evidence="10">
    <location>
        <begin position="23"/>
        <end position="93"/>
    </location>
</feature>
<dbReference type="Proteomes" id="UP000295182">
    <property type="component" value="Unassembled WGS sequence"/>
</dbReference>
<organism evidence="11 12">
    <name type="scientific">Simplicispira metamorpha</name>
    <dbReference type="NCBI Taxonomy" id="80881"/>
    <lineage>
        <taxon>Bacteria</taxon>
        <taxon>Pseudomonadati</taxon>
        <taxon>Pseudomonadota</taxon>
        <taxon>Betaproteobacteria</taxon>
        <taxon>Burkholderiales</taxon>
        <taxon>Comamonadaceae</taxon>
        <taxon>Simplicispira</taxon>
    </lineage>
</organism>
<accession>A0A4R2N505</accession>
<evidence type="ECO:0000256" key="3">
    <source>
        <dbReference type="ARBA" id="ARBA00022679"/>
    </source>
</evidence>
<evidence type="ECO:0000313" key="11">
    <source>
        <dbReference type="EMBL" id="TCP15871.1"/>
    </source>
</evidence>
<keyword evidence="7" id="KW-0067">ATP-binding</keyword>
<reference evidence="11 12" key="1">
    <citation type="submission" date="2019-03" db="EMBL/GenBank/DDBJ databases">
        <title>Genomic Encyclopedia of Type Strains, Phase IV (KMG-IV): sequencing the most valuable type-strain genomes for metagenomic binning, comparative biology and taxonomic classification.</title>
        <authorList>
            <person name="Goeker M."/>
        </authorList>
    </citation>
    <scope>NUCLEOTIDE SEQUENCE [LARGE SCALE GENOMIC DNA]</scope>
    <source>
        <strain evidence="11 12">DSM 1837</strain>
    </source>
</reference>
<dbReference type="PANTHER" id="PTHR33571">
    <property type="entry name" value="SSL8005 PROTEIN"/>
    <property type="match status" value="1"/>
</dbReference>
<keyword evidence="12" id="KW-1185">Reference proteome</keyword>
<evidence type="ECO:0000313" key="12">
    <source>
        <dbReference type="Proteomes" id="UP000295182"/>
    </source>
</evidence>
<comment type="caution">
    <text evidence="11">The sequence shown here is derived from an EMBL/GenBank/DDBJ whole genome shotgun (WGS) entry which is preliminary data.</text>
</comment>
<dbReference type="InterPro" id="IPR052038">
    <property type="entry name" value="Type-VII_TA_antitoxin"/>
</dbReference>
<keyword evidence="3" id="KW-0808">Transferase</keyword>
<evidence type="ECO:0000256" key="2">
    <source>
        <dbReference type="ARBA" id="ARBA00022649"/>
    </source>
</evidence>
<dbReference type="Pfam" id="PF01909">
    <property type="entry name" value="NTP_transf_2"/>
    <property type="match status" value="1"/>
</dbReference>
<evidence type="ECO:0000256" key="1">
    <source>
        <dbReference type="ARBA" id="ARBA00001946"/>
    </source>
</evidence>
<dbReference type="CDD" id="cd05403">
    <property type="entry name" value="NT_KNTase_like"/>
    <property type="match status" value="1"/>
</dbReference>
<evidence type="ECO:0000256" key="7">
    <source>
        <dbReference type="ARBA" id="ARBA00022840"/>
    </source>
</evidence>
<dbReference type="GO" id="GO:0005524">
    <property type="term" value="F:ATP binding"/>
    <property type="evidence" value="ECO:0007669"/>
    <property type="project" value="UniProtKB-KW"/>
</dbReference>
<keyword evidence="6" id="KW-0547">Nucleotide-binding</keyword>
<dbReference type="InterPro" id="IPR002934">
    <property type="entry name" value="Polymerase_NTP_transf_dom"/>
</dbReference>
<dbReference type="GO" id="GO:0046872">
    <property type="term" value="F:metal ion binding"/>
    <property type="evidence" value="ECO:0007669"/>
    <property type="project" value="UniProtKB-KW"/>
</dbReference>
<proteinExistence type="inferred from homology"/>
<evidence type="ECO:0000256" key="8">
    <source>
        <dbReference type="ARBA" id="ARBA00022842"/>
    </source>
</evidence>
<evidence type="ECO:0000259" key="10">
    <source>
        <dbReference type="Pfam" id="PF01909"/>
    </source>
</evidence>
<dbReference type="GO" id="GO:0016779">
    <property type="term" value="F:nucleotidyltransferase activity"/>
    <property type="evidence" value="ECO:0007669"/>
    <property type="project" value="UniProtKB-KW"/>
</dbReference>
<keyword evidence="5" id="KW-0479">Metal-binding</keyword>
<dbReference type="OrthoDB" id="561385at2"/>
<comment type="cofactor">
    <cofactor evidence="1">
        <name>Mg(2+)</name>
        <dbReference type="ChEBI" id="CHEBI:18420"/>
    </cofactor>
</comment>